<evidence type="ECO:0000256" key="3">
    <source>
        <dbReference type="ARBA" id="ARBA00022679"/>
    </source>
</evidence>
<dbReference type="InterPro" id="IPR029063">
    <property type="entry name" value="SAM-dependent_MTases_sf"/>
</dbReference>
<dbReference type="GO" id="GO:0008168">
    <property type="term" value="F:methyltransferase activity"/>
    <property type="evidence" value="ECO:0007669"/>
    <property type="project" value="UniProtKB-KW"/>
</dbReference>
<keyword evidence="3" id="KW-0808">Transferase</keyword>
<comment type="similarity">
    <text evidence="1">Belongs to the methyltransferase superfamily.</text>
</comment>
<dbReference type="SUPFAM" id="SSF53335">
    <property type="entry name" value="S-adenosyl-L-methionine-dependent methyltransferases"/>
    <property type="match status" value="1"/>
</dbReference>
<dbReference type="InterPro" id="IPR025714">
    <property type="entry name" value="Methyltranfer_dom"/>
</dbReference>
<reference evidence="5" key="1">
    <citation type="submission" date="2009-03" db="EMBL/GenBank/DDBJ databases">
        <title>Caligus rogercresseyi ESTs and full-length cDNAs.</title>
        <authorList>
            <person name="Yasuike M."/>
            <person name="von Schalburg K."/>
            <person name="Cooper G."/>
            <person name="Leong J."/>
            <person name="Jones S.R.M."/>
            <person name="Koop B.F."/>
        </authorList>
    </citation>
    <scope>NUCLEOTIDE SEQUENCE</scope>
    <source>
        <tissue evidence="5">Whole tissue</tissue>
    </source>
</reference>
<dbReference type="InterPro" id="IPR051419">
    <property type="entry name" value="Lys/N-term_MeTrsfase_sf"/>
</dbReference>
<dbReference type="AlphaFoldDB" id="C1BQT7"/>
<organism evidence="5">
    <name type="scientific">Caligus rogercresseyi</name>
    <name type="common">Sea louse</name>
    <dbReference type="NCBI Taxonomy" id="217165"/>
    <lineage>
        <taxon>Eukaryota</taxon>
        <taxon>Metazoa</taxon>
        <taxon>Ecdysozoa</taxon>
        <taxon>Arthropoda</taxon>
        <taxon>Crustacea</taxon>
        <taxon>Multicrustacea</taxon>
        <taxon>Hexanauplia</taxon>
        <taxon>Copepoda</taxon>
        <taxon>Siphonostomatoida</taxon>
        <taxon>Caligidae</taxon>
        <taxon>Caligus</taxon>
    </lineage>
</organism>
<dbReference type="PANTHER" id="PTHR12176">
    <property type="entry name" value="SAM-DEPENDENT METHYLTRANSFERASE SUPERFAMILY PROTEIN"/>
    <property type="match status" value="1"/>
</dbReference>
<proteinExistence type="evidence at transcript level"/>
<dbReference type="EMBL" id="BT076966">
    <property type="protein sequence ID" value="ACO11390.1"/>
    <property type="molecule type" value="mRNA"/>
</dbReference>
<accession>C1BQT7</accession>
<evidence type="ECO:0000256" key="2">
    <source>
        <dbReference type="ARBA" id="ARBA00022603"/>
    </source>
</evidence>
<dbReference type="Pfam" id="PF13847">
    <property type="entry name" value="Methyltransf_31"/>
    <property type="match status" value="1"/>
</dbReference>
<dbReference type="PANTHER" id="PTHR12176:SF80">
    <property type="entry name" value="EEF1A LYSINE METHYLTRANSFERASE 4"/>
    <property type="match status" value="1"/>
</dbReference>
<name>C1BQT7_CALRO</name>
<gene>
    <name evidence="5" type="primary">ECE2</name>
</gene>
<sequence length="262" mass="29755">MVLDNRPASNTDYSKSEYWESRYAQEKDEEFEWLGNYEAFREYLLPGLCSSKDSVLILGCGNSTLGPDMVIMDGFKDVTSIDISESIIRQQKQKYKDFSSLKWSVMDITNLSLYEKEAFDVVIEKATLDAFIASERSPWSLSENTVRLIHKACSETSRVLKKGGLFLSLTFAQPHFRLPLYGKESYDWSLSFTKVSGLDSSLDFYLYRMVKGESLKSSVNYSSIAKFIHKGTEGLSNLRITEVDNAASSSDEEEGFLGKFYC</sequence>
<feature type="domain" description="Methyltransferase" evidence="4">
    <location>
        <begin position="51"/>
        <end position="172"/>
    </location>
</feature>
<dbReference type="CDD" id="cd02440">
    <property type="entry name" value="AdoMet_MTases"/>
    <property type="match status" value="1"/>
</dbReference>
<dbReference type="GO" id="GO:0032259">
    <property type="term" value="P:methylation"/>
    <property type="evidence" value="ECO:0007669"/>
    <property type="project" value="UniProtKB-KW"/>
</dbReference>
<dbReference type="Gene3D" id="3.40.50.150">
    <property type="entry name" value="Vaccinia Virus protein VP39"/>
    <property type="match status" value="1"/>
</dbReference>
<evidence type="ECO:0000313" key="5">
    <source>
        <dbReference type="EMBL" id="ACO11390.1"/>
    </source>
</evidence>
<evidence type="ECO:0000256" key="1">
    <source>
        <dbReference type="ARBA" id="ARBA00008361"/>
    </source>
</evidence>
<keyword evidence="2" id="KW-0489">Methyltransferase</keyword>
<evidence type="ECO:0000259" key="4">
    <source>
        <dbReference type="Pfam" id="PF13847"/>
    </source>
</evidence>
<protein>
    <submittedName>
        <fullName evidence="5">Endothelin-converting enzyme 2</fullName>
    </submittedName>
</protein>